<organism evidence="2 3">
    <name type="scientific">Monilinia vaccinii-corymbosi</name>
    <dbReference type="NCBI Taxonomy" id="61207"/>
    <lineage>
        <taxon>Eukaryota</taxon>
        <taxon>Fungi</taxon>
        <taxon>Dikarya</taxon>
        <taxon>Ascomycota</taxon>
        <taxon>Pezizomycotina</taxon>
        <taxon>Leotiomycetes</taxon>
        <taxon>Helotiales</taxon>
        <taxon>Sclerotiniaceae</taxon>
        <taxon>Monilinia</taxon>
    </lineage>
</organism>
<feature type="region of interest" description="Disordered" evidence="1">
    <location>
        <begin position="259"/>
        <end position="282"/>
    </location>
</feature>
<reference evidence="2" key="1">
    <citation type="submission" date="2020-10" db="EMBL/GenBank/DDBJ databases">
        <title>Genome Sequence of Monilinia vaccinii-corymbosi Sheds Light on Mummy Berry Disease Infection of Blueberry and Mating Type.</title>
        <authorList>
            <person name="Yow A.G."/>
            <person name="Zhang Y."/>
            <person name="Bansal K."/>
            <person name="Eacker S.M."/>
            <person name="Sullivan S."/>
            <person name="Liachko I."/>
            <person name="Cubeta M.A."/>
            <person name="Rollins J.A."/>
            <person name="Ashrafi H."/>
        </authorList>
    </citation>
    <scope>NUCLEOTIDE SEQUENCE</scope>
    <source>
        <strain evidence="2">RL-1</strain>
    </source>
</reference>
<proteinExistence type="predicted"/>
<accession>A0A8A3P5P4</accession>
<protein>
    <submittedName>
        <fullName evidence="2">Uncharacterized protein</fullName>
    </submittedName>
</protein>
<feature type="compositionally biased region" description="Acidic residues" evidence="1">
    <location>
        <begin position="270"/>
        <end position="282"/>
    </location>
</feature>
<dbReference type="Proteomes" id="UP000672032">
    <property type="component" value="Chromosome 2"/>
</dbReference>
<gene>
    <name evidence="2" type="ORF">DSL72_000025</name>
</gene>
<evidence type="ECO:0000256" key="1">
    <source>
        <dbReference type="SAM" id="MobiDB-lite"/>
    </source>
</evidence>
<dbReference type="AlphaFoldDB" id="A0A8A3P5P4"/>
<name>A0A8A3P5P4_9HELO</name>
<dbReference type="EMBL" id="CP063406">
    <property type="protein sequence ID" value="QSZ30471.1"/>
    <property type="molecule type" value="Genomic_DNA"/>
</dbReference>
<evidence type="ECO:0000313" key="2">
    <source>
        <dbReference type="EMBL" id="QSZ30471.1"/>
    </source>
</evidence>
<evidence type="ECO:0000313" key="3">
    <source>
        <dbReference type="Proteomes" id="UP000672032"/>
    </source>
</evidence>
<sequence>MELLKEASWNNTVELWFQHNAIRSLRLTLPQRPQIRIRSANRAIQTSLRVRPHTALILRLARIATSAPTVRARVAGTIFRRLRRVQLERQAGRVFRLHIVARVAGERDAADGTRGAVALGWVVRLGADVAAGGEGGDGIGGRGFGGRVDGRGAGVDVCLGAGDGRCVEVGVTVVVEVQRVALVLGVVREGVVEGFGKDVVGGMGVVYGFVDEEVGGLKDTEVDDDDVLKDVEAADDTFEDDDTDVGGDVGEIVEEIVEENDAGDSGAAVEEVEDGGAGEIDD</sequence>
<keyword evidence="3" id="KW-1185">Reference proteome</keyword>